<protein>
    <submittedName>
        <fullName evidence="2">Uncharacterized protein</fullName>
    </submittedName>
</protein>
<sequence length="79" mass="9274">MYKSLFFRSKNNELIIENIIFVQNFNIDDRNMVIGNFINWTEIVAQTEALKNDGMEDAFIILGKQSEEEGNCIQWKINL</sequence>
<dbReference type="AlphaFoldDB" id="A0A0K0F393"/>
<evidence type="ECO:0000313" key="2">
    <source>
        <dbReference type="WBParaSite" id="SVE_0327600.1"/>
    </source>
</evidence>
<evidence type="ECO:0000313" key="1">
    <source>
        <dbReference type="Proteomes" id="UP000035680"/>
    </source>
</evidence>
<reference evidence="1" key="1">
    <citation type="submission" date="2014-07" db="EMBL/GenBank/DDBJ databases">
        <authorList>
            <person name="Martin A.A"/>
            <person name="De Silva N."/>
        </authorList>
    </citation>
    <scope>NUCLEOTIDE SEQUENCE</scope>
</reference>
<accession>A0A0K0F393</accession>
<organism evidence="1 2">
    <name type="scientific">Strongyloides venezuelensis</name>
    <name type="common">Threadworm</name>
    <dbReference type="NCBI Taxonomy" id="75913"/>
    <lineage>
        <taxon>Eukaryota</taxon>
        <taxon>Metazoa</taxon>
        <taxon>Ecdysozoa</taxon>
        <taxon>Nematoda</taxon>
        <taxon>Chromadorea</taxon>
        <taxon>Rhabditida</taxon>
        <taxon>Tylenchina</taxon>
        <taxon>Panagrolaimomorpha</taxon>
        <taxon>Strongyloidoidea</taxon>
        <taxon>Strongyloididae</taxon>
        <taxon>Strongyloides</taxon>
    </lineage>
</organism>
<proteinExistence type="predicted"/>
<name>A0A0K0F393_STRVS</name>
<reference evidence="2" key="2">
    <citation type="submission" date="2015-08" db="UniProtKB">
        <authorList>
            <consortium name="WormBaseParasite"/>
        </authorList>
    </citation>
    <scope>IDENTIFICATION</scope>
</reference>
<dbReference type="WBParaSite" id="SVE_0327600.1">
    <property type="protein sequence ID" value="SVE_0327600.1"/>
    <property type="gene ID" value="SVE_0327600"/>
</dbReference>
<keyword evidence="1" id="KW-1185">Reference proteome</keyword>
<dbReference type="Proteomes" id="UP000035680">
    <property type="component" value="Unassembled WGS sequence"/>
</dbReference>